<evidence type="ECO:0000313" key="1">
    <source>
        <dbReference type="EMBL" id="QWY81857.1"/>
    </source>
</evidence>
<proteinExistence type="predicted"/>
<sequence length="41" mass="4908">MTYRELLTPEEVAEELGYDRDDYKRPGFMAELLDRLDNDDI</sequence>
<name>A0A8F3E6W1_9CAUD</name>
<reference evidence="1" key="1">
    <citation type="submission" date="2021-04" db="EMBL/GenBank/DDBJ databases">
        <authorList>
            <person name="Ulbrich M."/>
            <person name="Aldana K.S."/>
            <person name="Brown J.W."/>
            <person name="Campbell D.M."/>
            <person name="Chai A.E."/>
            <person name="Dalson K.A."/>
            <person name="Dembinski E."/>
            <person name="Gomez D.E."/>
            <person name="Gupta K."/>
            <person name="Guyot M."/>
            <person name="Hocutt K.M."/>
            <person name="Holsinger J.M."/>
            <person name="Ibarra L.A."/>
            <person name="Jeon T.-Y."/>
            <person name="Mackenzie M."/>
            <person name="Marquez I.-P.P."/>
            <person name="Mathenge R.W."/>
            <person name="Mo B.F."/>
            <person name="Nelson S."/>
            <person name="Zepeda J."/>
            <person name="Zhang L.J."/>
            <person name="Ngo R."/>
            <person name="Tse V.Y."/>
            <person name="Garlena R.A."/>
            <person name="Russell D.A."/>
            <person name="Pope W.H."/>
            <person name="Jacobs-Sera D."/>
            <person name="Hatfull G.F."/>
            <person name="Reddi K."/>
            <person name="Moberg-Parker J."/>
            <person name="Freise A.C."/>
        </authorList>
    </citation>
    <scope>NUCLEOTIDE SEQUENCE</scope>
</reference>
<keyword evidence="2" id="KW-1185">Reference proteome</keyword>
<accession>A0A8F3E6W1</accession>
<dbReference type="EMBL" id="MW862981">
    <property type="protein sequence ID" value="QWY81857.1"/>
    <property type="molecule type" value="Genomic_DNA"/>
</dbReference>
<protein>
    <submittedName>
        <fullName evidence="1">Uncharacterized protein</fullName>
    </submittedName>
</protein>
<gene>
    <name evidence="1" type="primary">34</name>
    <name evidence="1" type="ORF">SEA_HONK_34</name>
</gene>
<evidence type="ECO:0000313" key="2">
    <source>
        <dbReference type="Proteomes" id="UP000693682"/>
    </source>
</evidence>
<dbReference type="Proteomes" id="UP000693682">
    <property type="component" value="Segment"/>
</dbReference>
<organism evidence="1 2">
    <name type="scientific">Microbacterium phage Honk</name>
    <dbReference type="NCBI Taxonomy" id="2836095"/>
    <lineage>
        <taxon>Viruses</taxon>
        <taxon>Duplodnaviria</taxon>
        <taxon>Heunggongvirae</taxon>
        <taxon>Uroviricota</taxon>
        <taxon>Caudoviricetes</taxon>
        <taxon>Casidaviridae</taxon>
        <taxon>Honkvirus</taxon>
        <taxon>Honkvirus honk</taxon>
    </lineage>
</organism>